<dbReference type="InterPro" id="IPR016152">
    <property type="entry name" value="PTrfase/Anion_transptr"/>
</dbReference>
<sequence>MEGYCTEQYIRAIEESIERFGSYVVIAPGVAIPHARVEKGSLKTGASIVTLETPRRFGSKDNDPVDIVIAFSAIDKNSHLKMLQKIALLIDNATALKAIRAAQSNEALLTAIQSAI</sequence>
<dbReference type="GO" id="GO:0005737">
    <property type="term" value="C:cytoplasm"/>
    <property type="evidence" value="ECO:0007669"/>
    <property type="project" value="UniProtKB-SubCell"/>
</dbReference>
<dbReference type="PROSITE" id="PS51094">
    <property type="entry name" value="PTS_EIIA_TYPE_2"/>
    <property type="match status" value="1"/>
</dbReference>
<dbReference type="PANTHER" id="PTHR36203">
    <property type="entry name" value="ASCORBATE-SPECIFIC PTS SYSTEM EIIA COMPONENT"/>
    <property type="match status" value="1"/>
</dbReference>
<name>A0A380MLA8_9GAMM</name>
<dbReference type="SUPFAM" id="SSF55804">
    <property type="entry name" value="Phoshotransferase/anion transport protein"/>
    <property type="match status" value="1"/>
</dbReference>
<keyword evidence="6" id="KW-0598">Phosphotransferase system</keyword>
<keyword evidence="4" id="KW-0597">Phosphoprotein</keyword>
<evidence type="ECO:0000259" key="11">
    <source>
        <dbReference type="PROSITE" id="PS51094"/>
    </source>
</evidence>
<evidence type="ECO:0000256" key="2">
    <source>
        <dbReference type="ARBA" id="ARBA00022448"/>
    </source>
</evidence>
<dbReference type="InterPro" id="IPR051351">
    <property type="entry name" value="Ascorbate-PTS_EIIA_comp"/>
</dbReference>
<evidence type="ECO:0000256" key="5">
    <source>
        <dbReference type="ARBA" id="ARBA00022679"/>
    </source>
</evidence>
<evidence type="ECO:0000256" key="3">
    <source>
        <dbReference type="ARBA" id="ARBA00022490"/>
    </source>
</evidence>
<dbReference type="CDD" id="cd00211">
    <property type="entry name" value="PTS_IIA_fru"/>
    <property type="match status" value="1"/>
</dbReference>
<evidence type="ECO:0000256" key="10">
    <source>
        <dbReference type="ARBA" id="ARBA00042072"/>
    </source>
</evidence>
<dbReference type="PANTHER" id="PTHR36203:SF1">
    <property type="entry name" value="ASCORBATE-SPECIFIC PTS SYSTEM EIIA COMPONENT"/>
    <property type="match status" value="1"/>
</dbReference>
<evidence type="ECO:0000256" key="9">
    <source>
        <dbReference type="ARBA" id="ARBA00041175"/>
    </source>
</evidence>
<dbReference type="AlphaFoldDB" id="A0A380MLA8"/>
<comment type="subcellular location">
    <subcellularLocation>
        <location evidence="1">Cytoplasm</location>
    </subcellularLocation>
</comment>
<dbReference type="InterPro" id="IPR002178">
    <property type="entry name" value="PTS_EIIA_type-2_dom"/>
</dbReference>
<evidence type="ECO:0000256" key="6">
    <source>
        <dbReference type="ARBA" id="ARBA00022683"/>
    </source>
</evidence>
<evidence type="ECO:0000256" key="7">
    <source>
        <dbReference type="ARBA" id="ARBA00022777"/>
    </source>
</evidence>
<evidence type="ECO:0000256" key="1">
    <source>
        <dbReference type="ARBA" id="ARBA00004496"/>
    </source>
</evidence>
<keyword evidence="7" id="KW-0418">Kinase</keyword>
<keyword evidence="3" id="KW-0963">Cytoplasm</keyword>
<evidence type="ECO:0000313" key="13">
    <source>
        <dbReference type="Proteomes" id="UP000254601"/>
    </source>
</evidence>
<evidence type="ECO:0000313" key="12">
    <source>
        <dbReference type="EMBL" id="SUO93102.1"/>
    </source>
</evidence>
<reference evidence="12 13" key="1">
    <citation type="submission" date="2018-06" db="EMBL/GenBank/DDBJ databases">
        <authorList>
            <consortium name="Pathogen Informatics"/>
            <person name="Doyle S."/>
        </authorList>
    </citation>
    <scope>NUCLEOTIDE SEQUENCE [LARGE SCALE GENOMIC DNA]</scope>
    <source>
        <strain evidence="12 13">NCTC13337</strain>
    </source>
</reference>
<gene>
    <name evidence="12" type="primary">ulaC_1</name>
    <name evidence="12" type="ORF">NCTC13337_00056</name>
</gene>
<evidence type="ECO:0000256" key="4">
    <source>
        <dbReference type="ARBA" id="ARBA00022553"/>
    </source>
</evidence>
<comment type="function">
    <text evidence="8">The phosphoenolpyruvate-dependent sugar phosphotransferase system (sugar PTS), a major carbohydrate active transport system, catalyzes the phosphorylation of incoming sugar substrates concomitantly with their translocation across the cell membrane. The enzyme II UlaABC PTS system is involved in ascorbate transport.</text>
</comment>
<dbReference type="GO" id="GO:0009401">
    <property type="term" value="P:phosphoenolpyruvate-dependent sugar phosphotransferase system"/>
    <property type="evidence" value="ECO:0007669"/>
    <property type="project" value="UniProtKB-KW"/>
</dbReference>
<dbReference type="GO" id="GO:0016301">
    <property type="term" value="F:kinase activity"/>
    <property type="evidence" value="ECO:0007669"/>
    <property type="project" value="UniProtKB-KW"/>
</dbReference>
<keyword evidence="13" id="KW-1185">Reference proteome</keyword>
<dbReference type="Pfam" id="PF00359">
    <property type="entry name" value="PTS_EIIA_2"/>
    <property type="match status" value="1"/>
</dbReference>
<keyword evidence="2" id="KW-0813">Transport</keyword>
<organism evidence="12 13">
    <name type="scientific">Suttonella ornithocola</name>
    <dbReference type="NCBI Taxonomy" id="279832"/>
    <lineage>
        <taxon>Bacteria</taxon>
        <taxon>Pseudomonadati</taxon>
        <taxon>Pseudomonadota</taxon>
        <taxon>Gammaproteobacteria</taxon>
        <taxon>Cardiobacteriales</taxon>
        <taxon>Cardiobacteriaceae</taxon>
        <taxon>Suttonella</taxon>
    </lineage>
</organism>
<protein>
    <recommendedName>
        <fullName evidence="9">Ascorbate-specific PTS system EIIA component</fullName>
    </recommendedName>
    <alternativeName>
        <fullName evidence="10">Ascorbate-specific phosphotransferase enzyme IIA component</fullName>
    </alternativeName>
</protein>
<dbReference type="Gene3D" id="3.40.930.10">
    <property type="entry name" value="Mannitol-specific EII, Chain A"/>
    <property type="match status" value="1"/>
</dbReference>
<accession>A0A380MLA8</accession>
<feature type="domain" description="PTS EIIA type-2" evidence="11">
    <location>
        <begin position="1"/>
        <end position="115"/>
    </location>
</feature>
<proteinExistence type="predicted"/>
<evidence type="ECO:0000256" key="8">
    <source>
        <dbReference type="ARBA" id="ARBA00037387"/>
    </source>
</evidence>
<dbReference type="Proteomes" id="UP000254601">
    <property type="component" value="Unassembled WGS sequence"/>
</dbReference>
<dbReference type="EMBL" id="UHIC01000001">
    <property type="protein sequence ID" value="SUO93102.1"/>
    <property type="molecule type" value="Genomic_DNA"/>
</dbReference>
<keyword evidence="5 12" id="KW-0808">Transferase</keyword>